<sequence length="164" mass="19253">MNQKELKKIFYKWISSIFGTLLFGFIFSFIFYLVYDSHSKPFDIGTLIFLIGLGFFLLMGLLNLLGLLFSPNSIRRDLSQKKKIITQLKIEDKKLTRKANSSIISGYSIYFNDNEFLTTYEVSKNTFEKVNIGDEIYLECSKFGKWIIDIRWNSESIENRSYVK</sequence>
<reference evidence="3" key="1">
    <citation type="submission" date="2016-11" db="EMBL/GenBank/DDBJ databases">
        <authorList>
            <person name="Varghese N."/>
            <person name="Submissions S."/>
        </authorList>
    </citation>
    <scope>NUCLEOTIDE SEQUENCE [LARGE SCALE GENOMIC DNA]</scope>
    <source>
        <strain evidence="3">DSM 19858</strain>
    </source>
</reference>
<dbReference type="Proteomes" id="UP000184543">
    <property type="component" value="Unassembled WGS sequence"/>
</dbReference>
<evidence type="ECO:0000313" key="2">
    <source>
        <dbReference type="EMBL" id="SHJ65530.1"/>
    </source>
</evidence>
<organism evidence="2 3">
    <name type="scientific">Pseudozobellia thermophila</name>
    <dbReference type="NCBI Taxonomy" id="192903"/>
    <lineage>
        <taxon>Bacteria</taxon>
        <taxon>Pseudomonadati</taxon>
        <taxon>Bacteroidota</taxon>
        <taxon>Flavobacteriia</taxon>
        <taxon>Flavobacteriales</taxon>
        <taxon>Flavobacteriaceae</taxon>
        <taxon>Pseudozobellia</taxon>
    </lineage>
</organism>
<feature type="transmembrane region" description="Helical" evidence="1">
    <location>
        <begin position="47"/>
        <end position="69"/>
    </location>
</feature>
<keyword evidence="3" id="KW-1185">Reference proteome</keyword>
<protein>
    <submittedName>
        <fullName evidence="2">Uncharacterized protein</fullName>
    </submittedName>
</protein>
<feature type="transmembrane region" description="Helical" evidence="1">
    <location>
        <begin position="12"/>
        <end position="35"/>
    </location>
</feature>
<keyword evidence="1" id="KW-1133">Transmembrane helix</keyword>
<dbReference type="EMBL" id="FQYU01000007">
    <property type="protein sequence ID" value="SHJ65530.1"/>
    <property type="molecule type" value="Genomic_DNA"/>
</dbReference>
<gene>
    <name evidence="2" type="ORF">SAMN04488513_1071</name>
</gene>
<dbReference type="AlphaFoldDB" id="A0A1M6L2V0"/>
<keyword evidence="1" id="KW-0472">Membrane</keyword>
<accession>A0A1M6L2V0</accession>
<proteinExistence type="predicted"/>
<evidence type="ECO:0000313" key="3">
    <source>
        <dbReference type="Proteomes" id="UP000184543"/>
    </source>
</evidence>
<name>A0A1M6L2V0_9FLAO</name>
<evidence type="ECO:0000256" key="1">
    <source>
        <dbReference type="SAM" id="Phobius"/>
    </source>
</evidence>
<keyword evidence="1" id="KW-0812">Transmembrane</keyword>